<dbReference type="RefSeq" id="XP_001712856.1">
    <property type="nucleotide sequence ID" value="XM_001712804.1"/>
</dbReference>
<dbReference type="NCBIfam" id="NF001413">
    <property type="entry name" value="PRK00290.1"/>
    <property type="match status" value="1"/>
</dbReference>
<dbReference type="Gene3D" id="3.90.640.10">
    <property type="entry name" value="Actin, Chain A, domain 4"/>
    <property type="match status" value="1"/>
</dbReference>
<dbReference type="PROSITE" id="PS01036">
    <property type="entry name" value="HSP70_3"/>
    <property type="match status" value="1"/>
</dbReference>
<dbReference type="CDD" id="cd10234">
    <property type="entry name" value="ASKHA_NBD_HSP70_DnaK-like"/>
    <property type="match status" value="1"/>
</dbReference>
<dbReference type="Pfam" id="PF00012">
    <property type="entry name" value="HSP70"/>
    <property type="match status" value="1"/>
</dbReference>
<gene>
    <name evidence="4" type="primary">dnaK</name>
</gene>
<evidence type="ECO:0000256" key="2">
    <source>
        <dbReference type="ARBA" id="ARBA00022840"/>
    </source>
</evidence>
<sequence>MEDIYLSNLIKDINADNLFFNSQNISTIKFDVSKKNYDDQKKNRCLELQRDLSTKYLSKKNFCFSGVGIDLGTTNSAIATMVAGQPSILPNSSGARLTPSVIGIDKQNNFVVGDIAKRQAVVNPQNTYYSVKSLIGRKYQTTAPNLSSLAYPIKEGPNGLIKVSCPQLNTDFYPEQPSAKVLEQLESNYHTAFDSKPELAVITVPAYFDDAQRNATKDAGSIAGLNVQRIINEPTAASLAYGFDKSDNSIIFVFDAGGGTFDVSLLEAGDGVFEVIQTGGDSSLGGDDIDNKIMNWLCRGFQKKYNIDLRDDPKTIQRLKEAAEKAKLELSSVSSAPINLPFIANDGGKPRHLLTQLSRETLNELIASLILKFKAPMVEVLSEANLSPSDIDHVILVGGTTRIPIIQELVQKYLEQPANCTINPDEVVALGAAIQASVIGGVTSDIVLIDVTPLSLGLETLGGVNTKLIPRNTSLPTSKTEVFSTAIDNQNSVEINVLQGERDFAANCKPLGTFKLSGIPPAPRGTPQIEVNFQLDVNGILKVIATDKTSGASKDLEIKDSNQRSKEEIDQIIEDAQKYSGEDKAEKEFVEIKNNAEALIYEAQRKLQEDSELAKSEKASQIQSTIDALRSGLNSKDRSAITQLMGELQTLLQ</sequence>
<dbReference type="InterPro" id="IPR029047">
    <property type="entry name" value="HSP70_peptide-bd_sf"/>
</dbReference>
<dbReference type="InterPro" id="IPR013126">
    <property type="entry name" value="Hsp_70_fam"/>
</dbReference>
<keyword evidence="1 3" id="KW-0547">Nucleotide-binding</keyword>
<proteinExistence type="inferred from homology"/>
<dbReference type="PRINTS" id="PR00301">
    <property type="entry name" value="HEATSHOCK70"/>
</dbReference>
<keyword evidence="4" id="KW-0542">Nucleomorph</keyword>
<evidence type="ECO:0000256" key="3">
    <source>
        <dbReference type="RuleBase" id="RU003322"/>
    </source>
</evidence>
<geneLocation type="nucleomorph" evidence="4"/>
<dbReference type="FunFam" id="2.60.34.10:FF:000014">
    <property type="entry name" value="Chaperone protein DnaK HSP70"/>
    <property type="match status" value="1"/>
</dbReference>
<dbReference type="PROSITE" id="PS00297">
    <property type="entry name" value="HSP70_1"/>
    <property type="match status" value="1"/>
</dbReference>
<evidence type="ECO:0000313" key="4">
    <source>
        <dbReference type="EMBL" id="ABA27244.1"/>
    </source>
</evidence>
<dbReference type="GO" id="GO:0005524">
    <property type="term" value="F:ATP binding"/>
    <property type="evidence" value="ECO:0007669"/>
    <property type="project" value="UniProtKB-KW"/>
</dbReference>
<dbReference type="InterPro" id="IPR018181">
    <property type="entry name" value="Heat_shock_70_CS"/>
</dbReference>
<evidence type="ECO:0000313" key="5">
    <source>
        <dbReference type="Proteomes" id="UP000243425"/>
    </source>
</evidence>
<accession>Q3LWC2</accession>
<dbReference type="SUPFAM" id="SSF53067">
    <property type="entry name" value="Actin-like ATPase domain"/>
    <property type="match status" value="2"/>
</dbReference>
<dbReference type="FunFam" id="3.90.640.10:FF:000003">
    <property type="entry name" value="Molecular chaperone DnaK"/>
    <property type="match status" value="1"/>
</dbReference>
<protein>
    <submittedName>
        <fullName evidence="4">Chaperone DnaK</fullName>
    </submittedName>
</protein>
<dbReference type="PANTHER" id="PTHR19375">
    <property type="entry name" value="HEAT SHOCK PROTEIN 70KDA"/>
    <property type="match status" value="1"/>
</dbReference>
<dbReference type="EMBL" id="DQ158857">
    <property type="protein sequence ID" value="ABA27244.1"/>
    <property type="molecule type" value="Genomic_DNA"/>
</dbReference>
<dbReference type="SUPFAM" id="SSF100920">
    <property type="entry name" value="Heat shock protein 70kD (HSP70), peptide-binding domain"/>
    <property type="match status" value="1"/>
</dbReference>
<organism evidence="4 5">
    <name type="scientific">Bigelowiella natans</name>
    <name type="common">Pedinomonas minutissima</name>
    <name type="synonym">Chlorarachnion sp. (strain CCMP621)</name>
    <dbReference type="NCBI Taxonomy" id="227086"/>
    <lineage>
        <taxon>Eukaryota</taxon>
        <taxon>Sar</taxon>
        <taxon>Rhizaria</taxon>
        <taxon>Cercozoa</taxon>
        <taxon>Chlorarachniophyceae</taxon>
        <taxon>Bigelowiella</taxon>
    </lineage>
</organism>
<evidence type="ECO:0000256" key="1">
    <source>
        <dbReference type="ARBA" id="ARBA00022741"/>
    </source>
</evidence>
<name>Q3LWC2_BIGNA</name>
<dbReference type="GO" id="GO:0140662">
    <property type="term" value="F:ATP-dependent protein folding chaperone"/>
    <property type="evidence" value="ECO:0007669"/>
    <property type="project" value="InterPro"/>
</dbReference>
<reference evidence="4 5" key="1">
    <citation type="journal article" date="2006" name="Proc. Natl. Acad. Sci. U.S.A.">
        <title>Complete nucleotide sequence of the chlorarachniophyte nucleomorph: nature's smallest nucleus.</title>
        <authorList>
            <person name="Gilson P.R."/>
            <person name="Su V."/>
            <person name="Slamovits C.H."/>
            <person name="Reith M.E."/>
            <person name="Keeling P.J."/>
            <person name="McFadden G.I."/>
        </authorList>
    </citation>
    <scope>NUCLEOTIDE SEQUENCE [LARGE SCALE GENOMIC DNA]</scope>
    <source>
        <strain evidence="5">CCMP621</strain>
    </source>
</reference>
<dbReference type="AlphaFoldDB" id="Q3LWC2"/>
<dbReference type="Proteomes" id="UP000243425">
    <property type="component" value="Nucleomorph 2"/>
</dbReference>
<keyword evidence="2 3" id="KW-0067">ATP-binding</keyword>
<comment type="similarity">
    <text evidence="3">Belongs to the heat shock protein 70 family.</text>
</comment>
<dbReference type="GeneID" id="5788500"/>
<dbReference type="Gene3D" id="2.60.34.10">
    <property type="entry name" value="Substrate Binding Domain Of DNAk, Chain A, domain 1"/>
    <property type="match status" value="1"/>
</dbReference>
<dbReference type="Gene3D" id="3.30.420.40">
    <property type="match status" value="2"/>
</dbReference>
<dbReference type="InterPro" id="IPR043129">
    <property type="entry name" value="ATPase_NBD"/>
</dbReference>